<dbReference type="Proteomes" id="UP000240830">
    <property type="component" value="Unassembled WGS sequence"/>
</dbReference>
<gene>
    <name evidence="3" type="ORF">PSACC_00344</name>
</gene>
<evidence type="ECO:0000259" key="2">
    <source>
        <dbReference type="PROSITE" id="PS51388"/>
    </source>
</evidence>
<dbReference type="GO" id="GO:0005874">
    <property type="term" value="C:microtubule"/>
    <property type="evidence" value="ECO:0007669"/>
    <property type="project" value="TreeGrafter"/>
</dbReference>
<feature type="domain" description="GED" evidence="2">
    <location>
        <begin position="225"/>
        <end position="316"/>
    </location>
</feature>
<feature type="compositionally biased region" description="Polar residues" evidence="1">
    <location>
        <begin position="178"/>
        <end position="196"/>
    </location>
</feature>
<dbReference type="PROSITE" id="PS51388">
    <property type="entry name" value="GED"/>
    <property type="match status" value="1"/>
</dbReference>
<reference evidence="3 4" key="1">
    <citation type="submission" date="2016-10" db="EMBL/GenBank/DDBJ databases">
        <title>The genome of Paramicrosporidium saccamoebae is the missing link in understanding Cryptomycota and Microsporidia evolution.</title>
        <authorList>
            <person name="Quandt C.A."/>
            <person name="Beaudet D."/>
            <person name="Corsaro D."/>
            <person name="Michel R."/>
            <person name="Corradi N."/>
            <person name="James T."/>
        </authorList>
    </citation>
    <scope>NUCLEOTIDE SEQUENCE [LARGE SCALE GENOMIC DNA]</scope>
    <source>
        <strain evidence="3 4">KSL3</strain>
    </source>
</reference>
<dbReference type="GO" id="GO:0005739">
    <property type="term" value="C:mitochondrion"/>
    <property type="evidence" value="ECO:0007669"/>
    <property type="project" value="TreeGrafter"/>
</dbReference>
<feature type="region of interest" description="Disordered" evidence="1">
    <location>
        <begin position="139"/>
        <end position="159"/>
    </location>
</feature>
<organism evidence="3 4">
    <name type="scientific">Paramicrosporidium saccamoebae</name>
    <dbReference type="NCBI Taxonomy" id="1246581"/>
    <lineage>
        <taxon>Eukaryota</taxon>
        <taxon>Fungi</taxon>
        <taxon>Fungi incertae sedis</taxon>
        <taxon>Cryptomycota</taxon>
        <taxon>Cryptomycota incertae sedis</taxon>
        <taxon>Paramicrosporidium</taxon>
    </lineage>
</organism>
<dbReference type="OrthoDB" id="5061070at2759"/>
<dbReference type="SMART" id="SM00302">
    <property type="entry name" value="GED"/>
    <property type="match status" value="1"/>
</dbReference>
<dbReference type="GO" id="GO:0005525">
    <property type="term" value="F:GTP binding"/>
    <property type="evidence" value="ECO:0007669"/>
    <property type="project" value="InterPro"/>
</dbReference>
<dbReference type="GO" id="GO:0006897">
    <property type="term" value="P:endocytosis"/>
    <property type="evidence" value="ECO:0007669"/>
    <property type="project" value="TreeGrafter"/>
</dbReference>
<name>A0A2H9TQ16_9FUNG</name>
<dbReference type="Gene3D" id="1.20.120.1240">
    <property type="entry name" value="Dynamin, middle domain"/>
    <property type="match status" value="1"/>
</dbReference>
<dbReference type="InterPro" id="IPR000375">
    <property type="entry name" value="Dynamin_stalk"/>
</dbReference>
<evidence type="ECO:0000313" key="4">
    <source>
        <dbReference type="Proteomes" id="UP000240830"/>
    </source>
</evidence>
<evidence type="ECO:0000313" key="3">
    <source>
        <dbReference type="EMBL" id="PJF19847.1"/>
    </source>
</evidence>
<dbReference type="AlphaFoldDB" id="A0A2H9TQ16"/>
<dbReference type="Pfam" id="PF02212">
    <property type="entry name" value="GED"/>
    <property type="match status" value="1"/>
</dbReference>
<sequence length="320" mass="36644">MKSTPIPSINSMHQRDLQLLKSEMQSEMPRYSPSGHVLTMRKQIAKLETPAQKCADMVFEELQRLIHRLDRKEYRRFPNLSAKMVEVSNELLRERLEPTLTMIENLVRIEMAYINTNHPDFCRAGASFGVLAKIVESRKPKLPSNSSKSSADDIPLEMAPTGKEESGFLSYLFRGQPIPQSRSKPTLPMSSSSPIKQQRPMPITPEPSPTFDYSDSLSEKEEVETQLIMTLLHSYFLIVRKNLLDAVPKAIMHFLVNHVVEQLGTRLVTDLYREEMFEELLEEDETVVRQRARCKTALEAYRQAAGILSDLRDSDVVRPI</sequence>
<dbReference type="STRING" id="1246581.A0A2H9TQ16"/>
<protein>
    <submittedName>
        <fullName evidence="3">Dynamin, GTPase domain-containing protein</fullName>
    </submittedName>
</protein>
<dbReference type="GO" id="GO:0000266">
    <property type="term" value="P:mitochondrial fission"/>
    <property type="evidence" value="ECO:0007669"/>
    <property type="project" value="TreeGrafter"/>
</dbReference>
<feature type="region of interest" description="Disordered" evidence="1">
    <location>
        <begin position="177"/>
        <end position="214"/>
    </location>
</feature>
<keyword evidence="4" id="KW-1185">Reference proteome</keyword>
<dbReference type="PANTHER" id="PTHR11566:SF21">
    <property type="entry name" value="DYNAMIN RELATED PROTEIN 1, ISOFORM A"/>
    <property type="match status" value="1"/>
</dbReference>
<dbReference type="GO" id="GO:0016020">
    <property type="term" value="C:membrane"/>
    <property type="evidence" value="ECO:0007669"/>
    <property type="project" value="TreeGrafter"/>
</dbReference>
<dbReference type="EMBL" id="MTSL01000037">
    <property type="protein sequence ID" value="PJF19847.1"/>
    <property type="molecule type" value="Genomic_DNA"/>
</dbReference>
<dbReference type="InterPro" id="IPR003130">
    <property type="entry name" value="GED"/>
</dbReference>
<dbReference type="GO" id="GO:0003924">
    <property type="term" value="F:GTPase activity"/>
    <property type="evidence" value="ECO:0007669"/>
    <property type="project" value="InterPro"/>
</dbReference>
<dbReference type="PANTHER" id="PTHR11566">
    <property type="entry name" value="DYNAMIN"/>
    <property type="match status" value="1"/>
</dbReference>
<dbReference type="GO" id="GO:0016559">
    <property type="term" value="P:peroxisome fission"/>
    <property type="evidence" value="ECO:0007669"/>
    <property type="project" value="TreeGrafter"/>
</dbReference>
<comment type="caution">
    <text evidence="3">The sequence shown here is derived from an EMBL/GenBank/DDBJ whole genome shotgun (WGS) entry which is preliminary data.</text>
</comment>
<proteinExistence type="predicted"/>
<accession>A0A2H9TQ16</accession>
<dbReference type="GO" id="GO:0048312">
    <property type="term" value="P:intracellular distribution of mitochondria"/>
    <property type="evidence" value="ECO:0007669"/>
    <property type="project" value="TreeGrafter"/>
</dbReference>
<evidence type="ECO:0000256" key="1">
    <source>
        <dbReference type="SAM" id="MobiDB-lite"/>
    </source>
</evidence>
<dbReference type="GO" id="GO:0008017">
    <property type="term" value="F:microtubule binding"/>
    <property type="evidence" value="ECO:0007669"/>
    <property type="project" value="TreeGrafter"/>
</dbReference>
<dbReference type="InterPro" id="IPR020850">
    <property type="entry name" value="GED_dom"/>
</dbReference>
<dbReference type="Pfam" id="PF01031">
    <property type="entry name" value="Dynamin_M"/>
    <property type="match status" value="1"/>
</dbReference>
<dbReference type="InterPro" id="IPR022812">
    <property type="entry name" value="Dynamin"/>
</dbReference>